<keyword evidence="1" id="KW-1133">Transmembrane helix</keyword>
<feature type="transmembrane region" description="Helical" evidence="1">
    <location>
        <begin position="66"/>
        <end position="88"/>
    </location>
</feature>
<dbReference type="RefSeq" id="WP_055189376.1">
    <property type="nucleotide sequence ID" value="NZ_FPBS01000002.1"/>
</dbReference>
<proteinExistence type="predicted"/>
<dbReference type="AlphaFoldDB" id="A0A0P7I2I3"/>
<evidence type="ECO:0000313" key="3">
    <source>
        <dbReference type="EMBL" id="KPN63230.1"/>
    </source>
</evidence>
<dbReference type="Proteomes" id="UP000050471">
    <property type="component" value="Unassembled WGS sequence"/>
</dbReference>
<sequence length="169" mass="18191">MADLTMAQGASAALWFLPFAAPICVWAAVSDLKRMKIPNKAVIALLAVYAVVGLIALPLEDYAWRYLHLLVVLVLGFVFNLAGAFGAGDAKFAAAMAPFIALPDIADFLFLFSATLLVGFALHRLARAIPAVRRKTPDWESWQRKDFPMGLCLGASLTLHLALSASTGM</sequence>
<keyword evidence="1" id="KW-0472">Membrane</keyword>
<keyword evidence="4" id="KW-1185">Reference proteome</keyword>
<dbReference type="GO" id="GO:0004190">
    <property type="term" value="F:aspartic-type endopeptidase activity"/>
    <property type="evidence" value="ECO:0007669"/>
    <property type="project" value="InterPro"/>
</dbReference>
<evidence type="ECO:0000259" key="2">
    <source>
        <dbReference type="Pfam" id="PF01478"/>
    </source>
</evidence>
<feature type="transmembrane region" description="Helical" evidence="1">
    <location>
        <begin position="12"/>
        <end position="29"/>
    </location>
</feature>
<organism evidence="3 4">
    <name type="scientific">Aliiroseovarius crassostreae</name>
    <dbReference type="NCBI Taxonomy" id="154981"/>
    <lineage>
        <taxon>Bacteria</taxon>
        <taxon>Pseudomonadati</taxon>
        <taxon>Pseudomonadota</taxon>
        <taxon>Alphaproteobacteria</taxon>
        <taxon>Rhodobacterales</taxon>
        <taxon>Paracoccaceae</taxon>
        <taxon>Aliiroseovarius</taxon>
    </lineage>
</organism>
<dbReference type="GO" id="GO:0016020">
    <property type="term" value="C:membrane"/>
    <property type="evidence" value="ECO:0007669"/>
    <property type="project" value="InterPro"/>
</dbReference>
<evidence type="ECO:0000313" key="4">
    <source>
        <dbReference type="Proteomes" id="UP000050471"/>
    </source>
</evidence>
<feature type="domain" description="Prepilin type IV endopeptidase peptidase" evidence="2">
    <location>
        <begin position="21"/>
        <end position="118"/>
    </location>
</feature>
<keyword evidence="1" id="KW-0812">Transmembrane</keyword>
<feature type="transmembrane region" description="Helical" evidence="1">
    <location>
        <begin position="41"/>
        <end position="59"/>
    </location>
</feature>
<dbReference type="InterPro" id="IPR000045">
    <property type="entry name" value="Prepilin_IV_endopep_pep"/>
</dbReference>
<gene>
    <name evidence="3" type="ORF">AKJ29_11070</name>
</gene>
<dbReference type="Gene3D" id="1.20.120.1220">
    <property type="match status" value="1"/>
</dbReference>
<dbReference type="STRING" id="154981.AKJ29_11070"/>
<feature type="transmembrane region" description="Helical" evidence="1">
    <location>
        <begin position="108"/>
        <end position="126"/>
    </location>
</feature>
<evidence type="ECO:0000256" key="1">
    <source>
        <dbReference type="SAM" id="Phobius"/>
    </source>
</evidence>
<comment type="caution">
    <text evidence="3">The sequence shown here is derived from an EMBL/GenBank/DDBJ whole genome shotgun (WGS) entry which is preliminary data.</text>
</comment>
<dbReference type="EMBL" id="LKBA01000006">
    <property type="protein sequence ID" value="KPN63230.1"/>
    <property type="molecule type" value="Genomic_DNA"/>
</dbReference>
<name>A0A0P7I2I3_9RHOB</name>
<dbReference type="Pfam" id="PF01478">
    <property type="entry name" value="Peptidase_A24"/>
    <property type="match status" value="1"/>
</dbReference>
<protein>
    <recommendedName>
        <fullName evidence="2">Prepilin type IV endopeptidase peptidase domain-containing protein</fullName>
    </recommendedName>
</protein>
<reference evidence="3 4" key="1">
    <citation type="submission" date="2015-09" db="EMBL/GenBank/DDBJ databases">
        <title>Draft genome sequence of Aliiroseovarius crassostreae CV919-312TSm, the causative agent of Roseovarius Oyster Disease (formerly Juvenile Oyster Disease).</title>
        <authorList>
            <person name="Kessner L."/>
            <person name="Spinard E."/>
            <person name="Nelson D."/>
        </authorList>
    </citation>
    <scope>NUCLEOTIDE SEQUENCE [LARGE SCALE GENOMIC DNA]</scope>
    <source>
        <strain evidence="3 4">CV919-312</strain>
    </source>
</reference>
<accession>A0A0P7I2I3</accession>